<gene>
    <name evidence="7" type="ORF">SAMN04487984_1144</name>
</gene>
<keyword evidence="7" id="KW-0687">Ribonucleoprotein</keyword>
<dbReference type="EMBL" id="FWXK01000006">
    <property type="protein sequence ID" value="SMC43785.1"/>
    <property type="molecule type" value="Genomic_DNA"/>
</dbReference>
<keyword evidence="4" id="KW-0012">Acyltransferase</keyword>
<dbReference type="PROSITE" id="PS51186">
    <property type="entry name" value="GNAT"/>
    <property type="match status" value="1"/>
</dbReference>
<keyword evidence="3 7" id="KW-0808">Transferase</keyword>
<dbReference type="Gene3D" id="3.40.630.30">
    <property type="match status" value="1"/>
</dbReference>
<dbReference type="Pfam" id="PF00583">
    <property type="entry name" value="Acetyltransf_1"/>
    <property type="match status" value="1"/>
</dbReference>
<comment type="similarity">
    <text evidence="1 5">Belongs to the acetyltransferase family. RimI subfamily.</text>
</comment>
<sequence length="154" mass="18178">MIRQLNSDDSKAIHQLFLEAYNGHWQWSEMEISQSFNKNYYYYWGVYCDQQLIGVAQLTLLFNEAELINIAILPTHQQHGLGKQLLQAALEQLKQQGMTQCLLEVREYNQPAKVLYEKLGFIKIDQRPHYYTDTQEAADIYQWKGNDDDKNFSH</sequence>
<organism evidence="7 8">
    <name type="scientific">Aerococcus suis</name>
    <dbReference type="NCBI Taxonomy" id="371602"/>
    <lineage>
        <taxon>Bacteria</taxon>
        <taxon>Bacillati</taxon>
        <taxon>Bacillota</taxon>
        <taxon>Bacilli</taxon>
        <taxon>Lactobacillales</taxon>
        <taxon>Aerococcaceae</taxon>
        <taxon>Aerococcus</taxon>
    </lineage>
</organism>
<proteinExistence type="inferred from homology"/>
<evidence type="ECO:0000313" key="7">
    <source>
        <dbReference type="EMBL" id="SMC43785.1"/>
    </source>
</evidence>
<evidence type="ECO:0000259" key="6">
    <source>
        <dbReference type="PROSITE" id="PS51186"/>
    </source>
</evidence>
<dbReference type="GO" id="GO:0008999">
    <property type="term" value="F:protein-N-terminal-alanine acetyltransferase activity"/>
    <property type="evidence" value="ECO:0007669"/>
    <property type="project" value="UniProtKB-EC"/>
</dbReference>
<evidence type="ECO:0000256" key="5">
    <source>
        <dbReference type="RuleBase" id="RU363094"/>
    </source>
</evidence>
<dbReference type="AlphaFoldDB" id="A0A1W1Z5T1"/>
<comment type="catalytic activity">
    <reaction evidence="5">
        <text>N-terminal L-alanyl-[ribosomal protein bS18] + acetyl-CoA = N-terminal N(alpha)-acetyl-L-alanyl-[ribosomal protein bS18] + CoA + H(+)</text>
        <dbReference type="Rhea" id="RHEA:43756"/>
        <dbReference type="Rhea" id="RHEA-COMP:10676"/>
        <dbReference type="Rhea" id="RHEA-COMP:10677"/>
        <dbReference type="ChEBI" id="CHEBI:15378"/>
        <dbReference type="ChEBI" id="CHEBI:57287"/>
        <dbReference type="ChEBI" id="CHEBI:57288"/>
        <dbReference type="ChEBI" id="CHEBI:64718"/>
        <dbReference type="ChEBI" id="CHEBI:83683"/>
        <dbReference type="EC" id="2.3.1.266"/>
    </reaction>
</comment>
<dbReference type="NCBIfam" id="TIGR01575">
    <property type="entry name" value="rimI"/>
    <property type="match status" value="1"/>
</dbReference>
<dbReference type="InterPro" id="IPR050680">
    <property type="entry name" value="YpeA/RimI_acetyltransf"/>
</dbReference>
<dbReference type="RefSeq" id="WP_084099266.1">
    <property type="nucleotide sequence ID" value="NZ_FWXK01000006.1"/>
</dbReference>
<dbReference type="CDD" id="cd04301">
    <property type="entry name" value="NAT_SF"/>
    <property type="match status" value="1"/>
</dbReference>
<dbReference type="InterPro" id="IPR000182">
    <property type="entry name" value="GNAT_dom"/>
</dbReference>
<name>A0A1W1Z5T1_9LACT</name>
<evidence type="ECO:0000313" key="8">
    <source>
        <dbReference type="Proteomes" id="UP000243884"/>
    </source>
</evidence>
<dbReference type="STRING" id="371602.SAMN04487984_1144"/>
<keyword evidence="7" id="KW-0689">Ribosomal protein</keyword>
<dbReference type="Proteomes" id="UP000243884">
    <property type="component" value="Unassembled WGS sequence"/>
</dbReference>
<keyword evidence="8" id="KW-1185">Reference proteome</keyword>
<dbReference type="GO" id="GO:0005840">
    <property type="term" value="C:ribosome"/>
    <property type="evidence" value="ECO:0007669"/>
    <property type="project" value="UniProtKB-KW"/>
</dbReference>
<dbReference type="InterPro" id="IPR006464">
    <property type="entry name" value="AcTrfase_RimI/Ard1"/>
</dbReference>
<reference evidence="8" key="1">
    <citation type="submission" date="2017-04" db="EMBL/GenBank/DDBJ databases">
        <authorList>
            <person name="Varghese N."/>
            <person name="Submissions S."/>
        </authorList>
    </citation>
    <scope>NUCLEOTIDE SEQUENCE [LARGE SCALE GENOMIC DNA]</scope>
    <source>
        <strain evidence="8">DSM 21500</strain>
    </source>
</reference>
<protein>
    <recommendedName>
        <fullName evidence="5">[Ribosomal protein bS18]-alanine N-acetyltransferase</fullName>
        <ecNumber evidence="5">2.3.1.266</ecNumber>
    </recommendedName>
</protein>
<dbReference type="PANTHER" id="PTHR43420:SF44">
    <property type="entry name" value="ACETYLTRANSFERASE YPEA"/>
    <property type="match status" value="1"/>
</dbReference>
<comment type="subcellular location">
    <subcellularLocation>
        <location evidence="5">Cytoplasm</location>
    </subcellularLocation>
</comment>
<evidence type="ECO:0000256" key="3">
    <source>
        <dbReference type="ARBA" id="ARBA00022679"/>
    </source>
</evidence>
<evidence type="ECO:0000256" key="4">
    <source>
        <dbReference type="ARBA" id="ARBA00023315"/>
    </source>
</evidence>
<dbReference type="GO" id="GO:0005737">
    <property type="term" value="C:cytoplasm"/>
    <property type="evidence" value="ECO:0007669"/>
    <property type="project" value="UniProtKB-SubCell"/>
</dbReference>
<dbReference type="OrthoDB" id="9794566at2"/>
<dbReference type="EC" id="2.3.1.266" evidence="5"/>
<dbReference type="InterPro" id="IPR016181">
    <property type="entry name" value="Acyl_CoA_acyltransferase"/>
</dbReference>
<feature type="domain" description="N-acetyltransferase" evidence="6">
    <location>
        <begin position="1"/>
        <end position="147"/>
    </location>
</feature>
<dbReference type="PANTHER" id="PTHR43420">
    <property type="entry name" value="ACETYLTRANSFERASE"/>
    <property type="match status" value="1"/>
</dbReference>
<keyword evidence="2 5" id="KW-0963">Cytoplasm</keyword>
<dbReference type="SUPFAM" id="SSF55729">
    <property type="entry name" value="Acyl-CoA N-acyltransferases (Nat)"/>
    <property type="match status" value="1"/>
</dbReference>
<comment type="function">
    <text evidence="5">Acetylates the N-terminal alanine of ribosomal protein bS18.</text>
</comment>
<evidence type="ECO:0000256" key="2">
    <source>
        <dbReference type="ARBA" id="ARBA00022490"/>
    </source>
</evidence>
<evidence type="ECO:0000256" key="1">
    <source>
        <dbReference type="ARBA" id="ARBA00005395"/>
    </source>
</evidence>
<accession>A0A1W1Z5T1</accession>